<dbReference type="AlphaFoldDB" id="A0AAD9SWE0"/>
<proteinExistence type="predicted"/>
<sequence length="221" mass="25561">MLSHIKNSIRSRRQSSRPQSEMLRMRDDTDAFAKLDAKDKQEKQDKLSETIGVFSKFRRSGSLREILHPPILQARPLTFTNLFAAAKRNCGIQSEALEEVVPENGASTPLPIKRKPINPSLTDPFFVCEVPKFDAQAPRTDPSMMRLAKCVLKHRYTTKFDMDGFEFAPGVLRREYYFIWASDEELDRKVMEDVIWVRERYAQAGKGEPDDNDVISWYLED</sequence>
<organism evidence="2 3">
    <name type="scientific">Diplocarpon rosae</name>
    <dbReference type="NCBI Taxonomy" id="946125"/>
    <lineage>
        <taxon>Eukaryota</taxon>
        <taxon>Fungi</taxon>
        <taxon>Dikarya</taxon>
        <taxon>Ascomycota</taxon>
        <taxon>Pezizomycotina</taxon>
        <taxon>Leotiomycetes</taxon>
        <taxon>Helotiales</taxon>
        <taxon>Drepanopezizaceae</taxon>
        <taxon>Diplocarpon</taxon>
    </lineage>
</organism>
<name>A0AAD9SWE0_9HELO</name>
<keyword evidence="3" id="KW-1185">Reference proteome</keyword>
<protein>
    <submittedName>
        <fullName evidence="2">Uncharacterized protein</fullName>
    </submittedName>
</protein>
<accession>A0AAD9SWE0</accession>
<gene>
    <name evidence="2" type="ORF">QTJ16_006564</name>
</gene>
<evidence type="ECO:0000313" key="2">
    <source>
        <dbReference type="EMBL" id="KAK2623930.1"/>
    </source>
</evidence>
<comment type="caution">
    <text evidence="2">The sequence shown here is derived from an EMBL/GenBank/DDBJ whole genome shotgun (WGS) entry which is preliminary data.</text>
</comment>
<feature type="region of interest" description="Disordered" evidence="1">
    <location>
        <begin position="1"/>
        <end position="26"/>
    </location>
</feature>
<dbReference type="Proteomes" id="UP001285354">
    <property type="component" value="Unassembled WGS sequence"/>
</dbReference>
<reference evidence="2" key="1">
    <citation type="submission" date="2023-06" db="EMBL/GenBank/DDBJ databases">
        <title>Draft genome of Marssonina rosae.</title>
        <authorList>
            <person name="Cheng Q."/>
        </authorList>
    </citation>
    <scope>NUCLEOTIDE SEQUENCE</scope>
    <source>
        <strain evidence="2">R4</strain>
    </source>
</reference>
<dbReference type="EMBL" id="JAUBYV010000011">
    <property type="protein sequence ID" value="KAK2623930.1"/>
    <property type="molecule type" value="Genomic_DNA"/>
</dbReference>
<evidence type="ECO:0000256" key="1">
    <source>
        <dbReference type="SAM" id="MobiDB-lite"/>
    </source>
</evidence>
<evidence type="ECO:0000313" key="3">
    <source>
        <dbReference type="Proteomes" id="UP001285354"/>
    </source>
</evidence>